<organism evidence="1 2">
    <name type="scientific">Dreissena polymorpha</name>
    <name type="common">Zebra mussel</name>
    <name type="synonym">Mytilus polymorpha</name>
    <dbReference type="NCBI Taxonomy" id="45954"/>
    <lineage>
        <taxon>Eukaryota</taxon>
        <taxon>Metazoa</taxon>
        <taxon>Spiralia</taxon>
        <taxon>Lophotrochozoa</taxon>
        <taxon>Mollusca</taxon>
        <taxon>Bivalvia</taxon>
        <taxon>Autobranchia</taxon>
        <taxon>Heteroconchia</taxon>
        <taxon>Euheterodonta</taxon>
        <taxon>Imparidentia</taxon>
        <taxon>Neoheterodontei</taxon>
        <taxon>Myida</taxon>
        <taxon>Dreissenoidea</taxon>
        <taxon>Dreissenidae</taxon>
        <taxon>Dreissena</taxon>
    </lineage>
</organism>
<keyword evidence="2" id="KW-1185">Reference proteome</keyword>
<dbReference type="AlphaFoldDB" id="A0A9D4BVF5"/>
<dbReference type="EMBL" id="JAIWYP010000014">
    <property type="protein sequence ID" value="KAH3710642.1"/>
    <property type="molecule type" value="Genomic_DNA"/>
</dbReference>
<gene>
    <name evidence="1" type="ORF">DPMN_070131</name>
</gene>
<dbReference type="Gene3D" id="3.80.10.10">
    <property type="entry name" value="Ribonuclease Inhibitor"/>
    <property type="match status" value="1"/>
</dbReference>
<proteinExistence type="predicted"/>
<reference evidence="1" key="1">
    <citation type="journal article" date="2019" name="bioRxiv">
        <title>The Genome of the Zebra Mussel, Dreissena polymorpha: A Resource for Invasive Species Research.</title>
        <authorList>
            <person name="McCartney M.A."/>
            <person name="Auch B."/>
            <person name="Kono T."/>
            <person name="Mallez S."/>
            <person name="Zhang Y."/>
            <person name="Obille A."/>
            <person name="Becker A."/>
            <person name="Abrahante J.E."/>
            <person name="Garbe J."/>
            <person name="Badalamenti J.P."/>
            <person name="Herman A."/>
            <person name="Mangelson H."/>
            <person name="Liachko I."/>
            <person name="Sullivan S."/>
            <person name="Sone E.D."/>
            <person name="Koren S."/>
            <person name="Silverstein K.A.T."/>
            <person name="Beckman K.B."/>
            <person name="Gohl D.M."/>
        </authorList>
    </citation>
    <scope>NUCLEOTIDE SEQUENCE</scope>
    <source>
        <strain evidence="1">Duluth1</strain>
        <tissue evidence="1">Whole animal</tissue>
    </source>
</reference>
<evidence type="ECO:0000313" key="1">
    <source>
        <dbReference type="EMBL" id="KAH3710642.1"/>
    </source>
</evidence>
<sequence length="481" mass="51856">MFTDSSSSVSSTLPVGIVLNSANPAQYADPHPLLPCIKCIELKNITCSSTLLRSLLSTLLTLDNGVTWHLTECYILSCKEDAVRWAVTETFATLSLIRKACTLEMPLMKSGPGLWEALHGLDIKSLCLSGGFSCLNVNHADSMSQSLSSLTHLDTLSIKGDDDSPDLWKALHGLNIKSLSLNGRLFGLNVNHADSLSQTLSSLTHLNTLSIKSVNCSPDLLEALHGLNIKSLSLSGAYGGLKVNYADLMSQSLSSLTHLDTLSIEMDYYSPGLWEALHGLNIKSLSVSGAYPYGGSNINCADLMSQSLLSLTHLDTLSIKVDDDSPGLWEALHGLNIKSLSLSGRYGSIEVHYADSMSQSLSSLTHLDTLSIKVDDDSPGLWKALHGLNIISLSLSGTLRGLCVHYADLMSQSLSSLTHLDTLSIEANYYSRGLWDALHVLNIKSLSLSVWSEDLNVNNVDSVPQSLSSLTHLNTLSIEAN</sequence>
<protein>
    <submittedName>
        <fullName evidence="1">Uncharacterized protein</fullName>
    </submittedName>
</protein>
<comment type="caution">
    <text evidence="1">The sequence shown here is derived from an EMBL/GenBank/DDBJ whole genome shotgun (WGS) entry which is preliminary data.</text>
</comment>
<evidence type="ECO:0000313" key="2">
    <source>
        <dbReference type="Proteomes" id="UP000828390"/>
    </source>
</evidence>
<dbReference type="InterPro" id="IPR032675">
    <property type="entry name" value="LRR_dom_sf"/>
</dbReference>
<reference evidence="1" key="2">
    <citation type="submission" date="2020-11" db="EMBL/GenBank/DDBJ databases">
        <authorList>
            <person name="McCartney M.A."/>
            <person name="Auch B."/>
            <person name="Kono T."/>
            <person name="Mallez S."/>
            <person name="Becker A."/>
            <person name="Gohl D.M."/>
            <person name="Silverstein K.A.T."/>
            <person name="Koren S."/>
            <person name="Bechman K.B."/>
            <person name="Herman A."/>
            <person name="Abrahante J.E."/>
            <person name="Garbe J."/>
        </authorList>
    </citation>
    <scope>NUCLEOTIDE SEQUENCE</scope>
    <source>
        <strain evidence="1">Duluth1</strain>
        <tissue evidence="1">Whole animal</tissue>
    </source>
</reference>
<dbReference type="SUPFAM" id="SSF52047">
    <property type="entry name" value="RNI-like"/>
    <property type="match status" value="1"/>
</dbReference>
<accession>A0A9D4BVF5</accession>
<name>A0A9D4BVF5_DREPO</name>
<dbReference type="Proteomes" id="UP000828390">
    <property type="component" value="Unassembled WGS sequence"/>
</dbReference>